<keyword evidence="1 2" id="KW-0812">Transmembrane</keyword>
<dbReference type="GO" id="GO:0005886">
    <property type="term" value="C:plasma membrane"/>
    <property type="evidence" value="ECO:0007669"/>
    <property type="project" value="UniProtKB-SubCell"/>
</dbReference>
<organism evidence="4">
    <name type="scientific">Acidicaldus sp</name>
    <dbReference type="NCBI Taxonomy" id="1872105"/>
    <lineage>
        <taxon>Bacteria</taxon>
        <taxon>Pseudomonadati</taxon>
        <taxon>Pseudomonadota</taxon>
        <taxon>Alphaproteobacteria</taxon>
        <taxon>Acetobacterales</taxon>
        <taxon>Acetobacteraceae</taxon>
        <taxon>Acidicaldus</taxon>
    </lineage>
</organism>
<dbReference type="SUPFAM" id="SSF101307">
    <property type="entry name" value="YutG-like"/>
    <property type="match status" value="1"/>
</dbReference>
<dbReference type="PANTHER" id="PTHR36305">
    <property type="entry name" value="PHOSPHATIDYLGLYCEROPHOSPHATASE A"/>
    <property type="match status" value="1"/>
</dbReference>
<comment type="catalytic activity">
    <reaction evidence="1">
        <text>a 1,2-diacyl-sn-glycero-3-phospho-(1'-sn-glycero-3'-phosphate) + H2O = a 1,2-diacyl-sn-glycero-3-phospho-(1'-sn-glycerol) + phosphate</text>
        <dbReference type="Rhea" id="RHEA:33751"/>
        <dbReference type="ChEBI" id="CHEBI:15377"/>
        <dbReference type="ChEBI" id="CHEBI:43474"/>
        <dbReference type="ChEBI" id="CHEBI:60110"/>
        <dbReference type="ChEBI" id="CHEBI:64716"/>
        <dbReference type="EC" id="3.1.3.27"/>
    </reaction>
</comment>
<comment type="caution">
    <text evidence="4">The sequence shown here is derived from an EMBL/GenBank/DDBJ whole genome shotgun (WGS) entry which is preliminary data.</text>
</comment>
<dbReference type="InterPro" id="IPR026037">
    <property type="entry name" value="PgpA"/>
</dbReference>
<keyword evidence="1" id="KW-0443">Lipid metabolism</keyword>
<keyword evidence="1" id="KW-0595">Phospholipid degradation</keyword>
<keyword evidence="1" id="KW-0479">Metal-binding</keyword>
<dbReference type="GO" id="GO:0009395">
    <property type="term" value="P:phospholipid catabolic process"/>
    <property type="evidence" value="ECO:0007669"/>
    <property type="project" value="UniProtKB-KW"/>
</dbReference>
<dbReference type="GO" id="GO:0006655">
    <property type="term" value="P:phosphatidylglycerol biosynthetic process"/>
    <property type="evidence" value="ECO:0007669"/>
    <property type="project" value="UniProtKB-UniPathway"/>
</dbReference>
<name>A0A8J4M5J0_9PROT</name>
<feature type="transmembrane region" description="Helical" evidence="2">
    <location>
        <begin position="47"/>
        <end position="70"/>
    </location>
</feature>
<keyword evidence="1 2" id="KW-0472">Membrane</keyword>
<evidence type="ECO:0000313" key="4">
    <source>
        <dbReference type="EMBL" id="HGC42746.1"/>
    </source>
</evidence>
<keyword evidence="1" id="KW-0442">Lipid degradation</keyword>
<comment type="function">
    <text evidence="1">Lipid phosphatase which dephosphorylates phosphatidylglycerophosphate (PGP) to phosphatidylglycerol (PG).</text>
</comment>
<dbReference type="GO" id="GO:0046872">
    <property type="term" value="F:metal ion binding"/>
    <property type="evidence" value="ECO:0007669"/>
    <property type="project" value="UniProtKB-KW"/>
</dbReference>
<dbReference type="Pfam" id="PF04608">
    <property type="entry name" value="PgpA"/>
    <property type="match status" value="1"/>
</dbReference>
<dbReference type="EC" id="3.1.3.27" evidence="1"/>
<comment type="subcellular location">
    <subcellularLocation>
        <location evidence="1">Cell inner membrane</location>
        <topology evidence="1">Multi-pass membrane protein</topology>
    </subcellularLocation>
</comment>
<keyword evidence="1" id="KW-1003">Cell membrane</keyword>
<comment type="cofactor">
    <cofactor evidence="1">
        <name>Mg(2+)</name>
        <dbReference type="ChEBI" id="CHEBI:18420"/>
    </cofactor>
</comment>
<dbReference type="PIRSF" id="PIRSF006162">
    <property type="entry name" value="PgpA"/>
    <property type="match status" value="1"/>
</dbReference>
<keyword evidence="1" id="KW-0378">Hydrolase</keyword>
<evidence type="ECO:0000256" key="1">
    <source>
        <dbReference type="PIRNR" id="PIRNR006162"/>
    </source>
</evidence>
<comment type="pathway">
    <text evidence="1">Phospholipid metabolism; phosphatidylglycerol biosynthesis; phosphatidylglycerol from CDP-diacylglycerol: step 2/2.</text>
</comment>
<dbReference type="PANTHER" id="PTHR36305:SF1">
    <property type="entry name" value="PHOSPHATIDYLGLYCEROPHOSPHATASE A"/>
    <property type="match status" value="1"/>
</dbReference>
<dbReference type="CDD" id="cd06971">
    <property type="entry name" value="PgpA"/>
    <property type="match status" value="1"/>
</dbReference>
<accession>A0A8J4M5J0</accession>
<proteinExistence type="predicted"/>
<dbReference type="InterPro" id="IPR036681">
    <property type="entry name" value="PgpA-like_sf"/>
</dbReference>
<feature type="transmembrane region" description="Helical" evidence="2">
    <location>
        <begin position="103"/>
        <end position="122"/>
    </location>
</feature>
<feature type="domain" description="YutG/PgpA" evidence="3">
    <location>
        <begin position="19"/>
        <end position="154"/>
    </location>
</feature>
<dbReference type="EMBL" id="DTQM01000112">
    <property type="protein sequence ID" value="HGC42746.1"/>
    <property type="molecule type" value="Genomic_DNA"/>
</dbReference>
<sequence length="156" mass="16372">MTSTAEPTVRRGAGLARGLASAAGLGFLPRAPGTFGSLAAALLGAPLLWLSPLALAAATLLALLGGLWAVRRAGAAATDPGWVVIDEVAGQWLTLLALRRPSLLGVALGFALFRLFDVWKPWPIRWLDRRHDALGVMADDLAAGLFAAAVLWLVMR</sequence>
<gene>
    <name evidence="4" type="ORF">ENY07_05950</name>
</gene>
<reference evidence="4" key="1">
    <citation type="journal article" date="2020" name="mSystems">
        <title>Genome- and Community-Level Interaction Insights into Carbon Utilization and Element Cycling Functions of Hydrothermarchaeota in Hydrothermal Sediment.</title>
        <authorList>
            <person name="Zhou Z."/>
            <person name="Liu Y."/>
            <person name="Xu W."/>
            <person name="Pan J."/>
            <person name="Luo Z.H."/>
            <person name="Li M."/>
        </authorList>
    </citation>
    <scope>NUCLEOTIDE SEQUENCE</scope>
    <source>
        <strain evidence="4">SpSt-997</strain>
    </source>
</reference>
<dbReference type="UniPathway" id="UPA00084">
    <property type="reaction ID" value="UER00504"/>
</dbReference>
<evidence type="ECO:0000259" key="3">
    <source>
        <dbReference type="Pfam" id="PF04608"/>
    </source>
</evidence>
<feature type="transmembrane region" description="Helical" evidence="2">
    <location>
        <begin position="134"/>
        <end position="154"/>
    </location>
</feature>
<dbReference type="AlphaFoldDB" id="A0A8J4M5J0"/>
<keyword evidence="1" id="KW-0460">Magnesium</keyword>
<keyword evidence="1" id="KW-1208">Phospholipid metabolism</keyword>
<keyword evidence="2" id="KW-1133">Transmembrane helix</keyword>
<evidence type="ECO:0000256" key="2">
    <source>
        <dbReference type="SAM" id="Phobius"/>
    </source>
</evidence>
<keyword evidence="1" id="KW-0997">Cell inner membrane</keyword>
<dbReference type="GO" id="GO:0008962">
    <property type="term" value="F:phosphatidylglycerophosphatase activity"/>
    <property type="evidence" value="ECO:0007669"/>
    <property type="project" value="UniProtKB-EC"/>
</dbReference>
<protein>
    <recommendedName>
        <fullName evidence="1">Phosphatidylglycerophosphatase A</fullName>
        <ecNumber evidence="1">3.1.3.27</ecNumber>
    </recommendedName>
    <alternativeName>
        <fullName evidence="1">Phosphatidylglycerolphosphate phosphatase A</fullName>
    </alternativeName>
</protein>
<dbReference type="InterPro" id="IPR007686">
    <property type="entry name" value="YutG/PgpA"/>
</dbReference>